<dbReference type="AlphaFoldDB" id="A0A179DCG4"/>
<name>A0A179DCG4_9SPHI</name>
<dbReference type="STRING" id="1826909.A5893_15235"/>
<dbReference type="Proteomes" id="UP000078459">
    <property type="component" value="Unassembled WGS sequence"/>
</dbReference>
<accession>A0A179DCG4</accession>
<protein>
    <submittedName>
        <fullName evidence="1">Uncharacterized protein</fullName>
    </submittedName>
</protein>
<reference evidence="1 2" key="1">
    <citation type="submission" date="2016-04" db="EMBL/GenBank/DDBJ databases">
        <authorList>
            <person name="Evans L.H."/>
            <person name="Alamgir A."/>
            <person name="Owens N."/>
            <person name="Weber N.D."/>
            <person name="Virtaneva K."/>
            <person name="Barbian K."/>
            <person name="Babar A."/>
            <person name="Rosenke K."/>
        </authorList>
    </citation>
    <scope>NUCLEOTIDE SEQUENCE [LARGE SCALE GENOMIC DNA]</scope>
    <source>
        <strain evidence="1 2">CCM 8644</strain>
    </source>
</reference>
<organism evidence="1 2">
    <name type="scientific">Pedobacter psychrophilus</name>
    <dbReference type="NCBI Taxonomy" id="1826909"/>
    <lineage>
        <taxon>Bacteria</taxon>
        <taxon>Pseudomonadati</taxon>
        <taxon>Bacteroidota</taxon>
        <taxon>Sphingobacteriia</taxon>
        <taxon>Sphingobacteriales</taxon>
        <taxon>Sphingobacteriaceae</taxon>
        <taxon>Pedobacter</taxon>
    </lineage>
</organism>
<evidence type="ECO:0000313" key="2">
    <source>
        <dbReference type="Proteomes" id="UP000078459"/>
    </source>
</evidence>
<keyword evidence="2" id="KW-1185">Reference proteome</keyword>
<gene>
    <name evidence="1" type="ORF">A5893_15235</name>
</gene>
<evidence type="ECO:0000313" key="1">
    <source>
        <dbReference type="EMBL" id="OAQ38153.1"/>
    </source>
</evidence>
<proteinExistence type="predicted"/>
<reference evidence="1 2" key="2">
    <citation type="submission" date="2016-06" db="EMBL/GenBank/DDBJ databases">
        <title>Pedobacter psychrophilus sp. nov., isolated from Antarctic fragmentary rock.</title>
        <authorList>
            <person name="Svec P."/>
        </authorList>
    </citation>
    <scope>NUCLEOTIDE SEQUENCE [LARGE SCALE GENOMIC DNA]</scope>
    <source>
        <strain evidence="1 2">CCM 8644</strain>
    </source>
</reference>
<sequence length="76" mass="8706">MTDGAFCIEVNLLNETSEKQVLVEPIMVNEIYKLTIPKIGIVILKKENNHNWKQIGGTELHLKSLENILKKLEFSN</sequence>
<dbReference type="RefSeq" id="WP_068823544.1">
    <property type="nucleotide sequence ID" value="NZ_LWHJ01000031.1"/>
</dbReference>
<comment type="caution">
    <text evidence="1">The sequence shown here is derived from an EMBL/GenBank/DDBJ whole genome shotgun (WGS) entry which is preliminary data.</text>
</comment>
<dbReference type="EMBL" id="LWHJ01000031">
    <property type="protein sequence ID" value="OAQ38153.1"/>
    <property type="molecule type" value="Genomic_DNA"/>
</dbReference>